<comment type="caution">
    <text evidence="1">The sequence shown here is derived from an EMBL/GenBank/DDBJ whole genome shotgun (WGS) entry which is preliminary data.</text>
</comment>
<dbReference type="EMBL" id="JAIWYE010000011">
    <property type="protein sequence ID" value="MCA4702613.1"/>
    <property type="molecule type" value="Genomic_DNA"/>
</dbReference>
<reference evidence="1" key="1">
    <citation type="submission" date="2023-08" db="EMBL/GenBank/DDBJ databases">
        <title>Mucin Metabolism Genes Underlie the Key Renovations of Bacteroides xylanisolvens Genomes in Captive Great Apes.</title>
        <authorList>
            <person name="Nishida A.H."/>
        </authorList>
    </citation>
    <scope>NUCLEOTIDE SEQUENCE</scope>
    <source>
        <strain evidence="1">P13.H9</strain>
    </source>
</reference>
<sequence length="634" mass="75231">MEKENQATKVVRGMFEKINENDYKINGEEFSFSGEAVELIPIIRDIVVQEENIVIEDYNLSRSSYILGEKEIPVANLITEINEWLGSRYIRRKKLENGICYYETMSGKLSVEEEFIPLVEDIINNKNRPIEEYKLQKEAYLINNEAVSVSDIVLKIKSLLSRYDLKYWKFDGGYYRIGGEDFYLKDDDVQIIEELINDKSESNWSKYEHKKCVYDIDKNECSITNLSLYIHILLYGVDDNKVRVKLKELCLKGRLDRNKKDFAEKVYCFMASLPLSIRRLLTKGEEEYHDLTARMKELDKDMDNNPCYEKLSPAIIMEELSSFLENPLEQFFEGTSEEMELLQQKFDSENKEDFSNFFCKELGEGRLQLKDTRRILDDIEIDTARLPLREPDKVEYYYLQAFVNVHHEEYEQWKDNVRKSGILNSDTIIDFYLDTLSMNIIFPFWYCFFEGQIFDRFFHAINSGFIRPEVMKITIDKLQELGLSKYVQERYDEYRKLTGGGRDFCFFKQLDMMKVADELSIYYNVDKSTNEKNYFFTRMYLLKVIDKVIPTLKTRLDVAGFALLLWESKYFNQSICDKNFSVFRDDITRIFELENLPDVKEEYTAGKGPVKKKARELRRHFQFLKPLVEETYLT</sequence>
<dbReference type="Proteomes" id="UP001198461">
    <property type="component" value="Unassembled WGS sequence"/>
</dbReference>
<name>A0AAW4SU13_9BACE</name>
<accession>A0AAW4SU13</accession>
<dbReference type="AlphaFoldDB" id="A0AAW4SU13"/>
<protein>
    <recommendedName>
        <fullName evidence="3">DUF262 domain-containing protein</fullName>
    </recommendedName>
</protein>
<organism evidence="1 2">
    <name type="scientific">Bacteroides xylanisolvens</name>
    <dbReference type="NCBI Taxonomy" id="371601"/>
    <lineage>
        <taxon>Bacteria</taxon>
        <taxon>Pseudomonadati</taxon>
        <taxon>Bacteroidota</taxon>
        <taxon>Bacteroidia</taxon>
        <taxon>Bacteroidales</taxon>
        <taxon>Bacteroidaceae</taxon>
        <taxon>Bacteroides</taxon>
    </lineage>
</organism>
<evidence type="ECO:0008006" key="3">
    <source>
        <dbReference type="Google" id="ProtNLM"/>
    </source>
</evidence>
<evidence type="ECO:0000313" key="1">
    <source>
        <dbReference type="EMBL" id="MCA4702613.1"/>
    </source>
</evidence>
<evidence type="ECO:0000313" key="2">
    <source>
        <dbReference type="Proteomes" id="UP001198461"/>
    </source>
</evidence>
<proteinExistence type="predicted"/>
<gene>
    <name evidence="1" type="ORF">LD004_03160</name>
</gene>
<dbReference type="RefSeq" id="WP_225450516.1">
    <property type="nucleotide sequence ID" value="NZ_JAIWXB010000009.1"/>
</dbReference>